<protein>
    <submittedName>
        <fullName evidence="8">O-antigen/teichoic acid export membrane protein</fullName>
    </submittedName>
</protein>
<keyword evidence="3" id="KW-1003">Cell membrane</keyword>
<keyword evidence="4 7" id="KW-0812">Transmembrane</keyword>
<organism evidence="8 9">
    <name type="scientific">Bacteroides reticulotermitis</name>
    <dbReference type="NCBI Taxonomy" id="1133319"/>
    <lineage>
        <taxon>Bacteria</taxon>
        <taxon>Pseudomonadati</taxon>
        <taxon>Bacteroidota</taxon>
        <taxon>Bacteroidia</taxon>
        <taxon>Bacteroidales</taxon>
        <taxon>Bacteroidaceae</taxon>
        <taxon>Bacteroides</taxon>
    </lineage>
</organism>
<dbReference type="Pfam" id="PF13440">
    <property type="entry name" value="Polysacc_synt_3"/>
    <property type="match status" value="1"/>
</dbReference>
<keyword evidence="5 7" id="KW-1133">Transmembrane helix</keyword>
<keyword evidence="6 7" id="KW-0472">Membrane</keyword>
<name>A0A840D780_9BACE</name>
<comment type="subcellular location">
    <subcellularLocation>
        <location evidence="1">Cell membrane</location>
        <topology evidence="1">Multi-pass membrane protein</topology>
    </subcellularLocation>
</comment>
<feature type="transmembrane region" description="Helical" evidence="7">
    <location>
        <begin position="415"/>
        <end position="436"/>
    </location>
</feature>
<accession>A0A840D780</accession>
<comment type="caution">
    <text evidence="8">The sequence shown here is derived from an EMBL/GenBank/DDBJ whole genome shotgun (WGS) entry which is preliminary data.</text>
</comment>
<feature type="transmembrane region" description="Helical" evidence="7">
    <location>
        <begin position="442"/>
        <end position="463"/>
    </location>
</feature>
<evidence type="ECO:0000256" key="6">
    <source>
        <dbReference type="ARBA" id="ARBA00023136"/>
    </source>
</evidence>
<feature type="transmembrane region" description="Helical" evidence="7">
    <location>
        <begin position="176"/>
        <end position="195"/>
    </location>
</feature>
<feature type="transmembrane region" description="Helical" evidence="7">
    <location>
        <begin position="357"/>
        <end position="377"/>
    </location>
</feature>
<feature type="transmembrane region" description="Helical" evidence="7">
    <location>
        <begin position="118"/>
        <end position="140"/>
    </location>
</feature>
<evidence type="ECO:0000256" key="5">
    <source>
        <dbReference type="ARBA" id="ARBA00022989"/>
    </source>
</evidence>
<feature type="transmembrane region" description="Helical" evidence="7">
    <location>
        <begin position="48"/>
        <end position="71"/>
    </location>
</feature>
<evidence type="ECO:0000313" key="8">
    <source>
        <dbReference type="EMBL" id="MBB4044495.1"/>
    </source>
</evidence>
<dbReference type="PANTHER" id="PTHR30250">
    <property type="entry name" value="PST FAMILY PREDICTED COLANIC ACID TRANSPORTER"/>
    <property type="match status" value="1"/>
</dbReference>
<dbReference type="PANTHER" id="PTHR30250:SF10">
    <property type="entry name" value="LIPOPOLYSACCHARIDE BIOSYNTHESIS PROTEIN WZXC"/>
    <property type="match status" value="1"/>
</dbReference>
<dbReference type="RefSeq" id="WP_183208668.1">
    <property type="nucleotide sequence ID" value="NZ_JACIER010000008.1"/>
</dbReference>
<dbReference type="InterPro" id="IPR050833">
    <property type="entry name" value="Poly_Biosynth_Transport"/>
</dbReference>
<evidence type="ECO:0000313" key="9">
    <source>
        <dbReference type="Proteomes" id="UP000560658"/>
    </source>
</evidence>
<gene>
    <name evidence="8" type="ORF">GGR06_002289</name>
</gene>
<evidence type="ECO:0000256" key="1">
    <source>
        <dbReference type="ARBA" id="ARBA00004651"/>
    </source>
</evidence>
<dbReference type="Proteomes" id="UP000560658">
    <property type="component" value="Unassembled WGS sequence"/>
</dbReference>
<keyword evidence="9" id="KW-1185">Reference proteome</keyword>
<feature type="transmembrane region" description="Helical" evidence="7">
    <location>
        <begin position="149"/>
        <end position="170"/>
    </location>
</feature>
<evidence type="ECO:0000256" key="2">
    <source>
        <dbReference type="ARBA" id="ARBA00007430"/>
    </source>
</evidence>
<feature type="transmembrane region" description="Helical" evidence="7">
    <location>
        <begin position="291"/>
        <end position="309"/>
    </location>
</feature>
<dbReference type="EMBL" id="JACIER010000008">
    <property type="protein sequence ID" value="MBB4044495.1"/>
    <property type="molecule type" value="Genomic_DNA"/>
</dbReference>
<dbReference type="CDD" id="cd13127">
    <property type="entry name" value="MATE_tuaB_like"/>
    <property type="match status" value="1"/>
</dbReference>
<reference evidence="8" key="1">
    <citation type="submission" date="2020-08" db="EMBL/GenBank/DDBJ databases">
        <title>Genomic Encyclopedia of Type Strains, Phase IV (KMG-IV): sequencing the most valuable type-strain genomes for metagenomic binning, comparative biology and taxonomic classification.</title>
        <authorList>
            <person name="Goeker M."/>
        </authorList>
    </citation>
    <scope>NUCLEOTIDE SEQUENCE [LARGE SCALE GENOMIC DNA]</scope>
    <source>
        <strain evidence="8">DSM 105720</strain>
    </source>
</reference>
<feature type="transmembrane region" description="Helical" evidence="7">
    <location>
        <begin position="216"/>
        <end position="236"/>
    </location>
</feature>
<sequence>MSKEQSLKEKTAQGLFWGGFSNGAQQLLNLLFGIFIARLLSREDYGMVGMLSIFSLIAGSLQESGFTAALANKKEILHKDYNAVFWFSSLMGIGLYLLLFLCAPLIADFYNTPALTPLARYSFLGFLIASLNTAQSAYIFRNLMVKQKAIATMSSLVISGVTGVTMAFYGMAYWGIATQSIVYITSLTCFCWYFSPWRPSMQINLRPLKGMIAFSCRLLITNIFGHINYNILSVILGKFYTEQEVGDFNQANKWNYMGYSVITGMINGVAQPILASVADDRERQKRIFRKMLRFTAFVSFPTLFGLSLITPELITIAITSKWSASAEILRVLCIGSAFTTISGLYSNLIISKGKSNIFMWNTIVLGLIQIAVMLYCYPYGIPVMIKFYVIINVSWLLVWQYFLWKEIRLSLFEMLKDICPYALIATAVMLATHYATQSLTNVYLLCTAKILLAATLYIAIMWASGSVTFKESLQYLWKKKR</sequence>
<evidence type="ECO:0000256" key="4">
    <source>
        <dbReference type="ARBA" id="ARBA00022692"/>
    </source>
</evidence>
<feature type="transmembrane region" description="Helical" evidence="7">
    <location>
        <begin position="12"/>
        <end position="36"/>
    </location>
</feature>
<feature type="transmembrane region" description="Helical" evidence="7">
    <location>
        <begin position="383"/>
        <end position="403"/>
    </location>
</feature>
<feature type="transmembrane region" description="Helical" evidence="7">
    <location>
        <begin position="256"/>
        <end position="279"/>
    </location>
</feature>
<evidence type="ECO:0000256" key="3">
    <source>
        <dbReference type="ARBA" id="ARBA00022475"/>
    </source>
</evidence>
<evidence type="ECO:0000256" key="7">
    <source>
        <dbReference type="SAM" id="Phobius"/>
    </source>
</evidence>
<feature type="transmembrane region" description="Helical" evidence="7">
    <location>
        <begin position="83"/>
        <end position="106"/>
    </location>
</feature>
<dbReference type="AlphaFoldDB" id="A0A840D780"/>
<comment type="similarity">
    <text evidence="2">Belongs to the polysaccharide synthase family.</text>
</comment>
<dbReference type="GO" id="GO:0005886">
    <property type="term" value="C:plasma membrane"/>
    <property type="evidence" value="ECO:0007669"/>
    <property type="project" value="UniProtKB-SubCell"/>
</dbReference>
<feature type="transmembrane region" description="Helical" evidence="7">
    <location>
        <begin position="329"/>
        <end position="350"/>
    </location>
</feature>
<proteinExistence type="inferred from homology"/>